<dbReference type="Gene3D" id="3.40.50.300">
    <property type="entry name" value="P-loop containing nucleotide triphosphate hydrolases"/>
    <property type="match status" value="1"/>
</dbReference>
<dbReference type="RefSeq" id="WP_002580533.1">
    <property type="nucleotide sequence ID" value="NZ_AP019716.1"/>
</dbReference>
<dbReference type="GeneID" id="92944593"/>
<reference evidence="4 8" key="2">
    <citation type="submission" date="2019-05" db="EMBL/GenBank/DDBJ databases">
        <authorList>
            <person name="Schori C."/>
            <person name="Ahrens C."/>
        </authorList>
    </citation>
    <scope>NUCLEOTIDE SEQUENCE [LARGE SCALE GENOMIC DNA]</scope>
    <source>
        <strain evidence="4 8">DSM 10702</strain>
    </source>
</reference>
<evidence type="ECO:0000313" key="4">
    <source>
        <dbReference type="EMBL" id="QMW91372.1"/>
    </source>
</evidence>
<proteinExistence type="predicted"/>
<evidence type="ECO:0000313" key="5">
    <source>
        <dbReference type="Proteomes" id="UP000238081"/>
    </source>
</evidence>
<name>A0A0A6Q1B2_CLOBU</name>
<dbReference type="SUPFAM" id="SSF52540">
    <property type="entry name" value="P-loop containing nucleoside triphosphate hydrolases"/>
    <property type="match status" value="1"/>
</dbReference>
<dbReference type="Proteomes" id="UP000238081">
    <property type="component" value="Unassembled WGS sequence"/>
</dbReference>
<dbReference type="Proteomes" id="UP000474042">
    <property type="component" value="Unassembled WGS sequence"/>
</dbReference>
<evidence type="ECO:0000313" key="6">
    <source>
        <dbReference type="Proteomes" id="UP000321089"/>
    </source>
</evidence>
<dbReference type="Proteomes" id="UP000321089">
    <property type="component" value="Unassembled WGS sequence"/>
</dbReference>
<keyword evidence="3" id="KW-0418">Kinase</keyword>
<dbReference type="EMBL" id="LRDH01000096">
    <property type="protein sequence ID" value="PPV15860.1"/>
    <property type="molecule type" value="Genomic_DNA"/>
</dbReference>
<accession>A0A0A6Q1B2</accession>
<evidence type="ECO:0000313" key="8">
    <source>
        <dbReference type="Proteomes" id="UP000515243"/>
    </source>
</evidence>
<evidence type="ECO:0000313" key="2">
    <source>
        <dbReference type="EMBL" id="NAS16830.1"/>
    </source>
</evidence>
<keyword evidence="3" id="KW-0808">Transferase</keyword>
<dbReference type="AlphaFoldDB" id="A0A0A6Q1B2"/>
<reference evidence="3 5" key="1">
    <citation type="submission" date="2016-01" db="EMBL/GenBank/DDBJ databases">
        <title>Characterization of the Clostridium difficile lineages that are prevalent in Hong Kong and China.</title>
        <authorList>
            <person name="Kwok J.S.-L."/>
            <person name="Lam W.-Y."/>
            <person name="Ip M."/>
            <person name="Chan T.-F."/>
            <person name="Hawkey P.M."/>
            <person name="Tsui S.K.-W."/>
        </authorList>
    </citation>
    <scope>NUCLEOTIDE SEQUENCE [LARGE SCALE GENOMIC DNA]</scope>
    <source>
        <strain evidence="3 5">300064</strain>
    </source>
</reference>
<dbReference type="Pfam" id="PF13189">
    <property type="entry name" value="Cytidylate_kin2"/>
    <property type="match status" value="1"/>
</dbReference>
<sequence length="208" mass="24359">MERFVIAITRRAGSGGTTIGEMLADEFSINLYDKKLLRIASEDSGINEAIFQNADERVKNSILYRVSKKVYKGELIPPESDNFVSDENLFNYQAKVLRELSERESFIVIGRGADYILKDKPNVFKIFLYASEEFCIEHEMSHLCTDRKGAIKYIKKWDNYRSEYYMYHTGKEWEKMSNYDLCINTGELGIEKSVKYIKEYIKLRMETL</sequence>
<dbReference type="InterPro" id="IPR027417">
    <property type="entry name" value="P-loop_NTPase"/>
</dbReference>
<evidence type="ECO:0000313" key="1">
    <source>
        <dbReference type="EMBL" id="GEQ20232.1"/>
    </source>
</evidence>
<dbReference type="EMBL" id="WOFV02000004">
    <property type="protein sequence ID" value="NAS16830.1"/>
    <property type="molecule type" value="Genomic_DNA"/>
</dbReference>
<protein>
    <submittedName>
        <fullName evidence="2 3">Cytidylate kinase</fullName>
    </submittedName>
</protein>
<dbReference type="EMBL" id="CP040626">
    <property type="protein sequence ID" value="QMW91372.1"/>
    <property type="molecule type" value="Genomic_DNA"/>
</dbReference>
<dbReference type="Proteomes" id="UP000515243">
    <property type="component" value="Chromosome 1"/>
</dbReference>
<reference evidence="2 7" key="4">
    <citation type="submission" date="2020-01" db="EMBL/GenBank/DDBJ databases">
        <title>Genome sequence of a 1,3-propanediol producer, Clostridium butyricum S3.</title>
        <authorList>
            <person name="Zhou J."/>
        </authorList>
    </citation>
    <scope>NUCLEOTIDE SEQUENCE [LARGE SCALE GENOMIC DNA]</scope>
    <source>
        <strain evidence="2 7">S3</strain>
    </source>
</reference>
<reference evidence="1 6" key="3">
    <citation type="submission" date="2019-07" db="EMBL/GenBank/DDBJ databases">
        <title>Whole genome shotgun sequence of Clostridium butyricum NBRC 3858.</title>
        <authorList>
            <person name="Hosoyama A."/>
            <person name="Uohara A."/>
            <person name="Ohji S."/>
            <person name="Ichikawa N."/>
        </authorList>
    </citation>
    <scope>NUCLEOTIDE SEQUENCE [LARGE SCALE GENOMIC DNA]</scope>
    <source>
        <strain evidence="1 6">NBRC 3858</strain>
    </source>
</reference>
<gene>
    <name evidence="3" type="ORF">AWN73_01865</name>
    <name evidence="1" type="ORF">CBU02nite_07380</name>
    <name evidence="4" type="ORF">FF104_10490</name>
    <name evidence="2" type="ORF">GND98_002770</name>
</gene>
<evidence type="ECO:0000313" key="3">
    <source>
        <dbReference type="EMBL" id="PPV15860.1"/>
    </source>
</evidence>
<dbReference type="GO" id="GO:0016301">
    <property type="term" value="F:kinase activity"/>
    <property type="evidence" value="ECO:0007669"/>
    <property type="project" value="UniProtKB-KW"/>
</dbReference>
<organism evidence="3 5">
    <name type="scientific">Clostridium butyricum</name>
    <dbReference type="NCBI Taxonomy" id="1492"/>
    <lineage>
        <taxon>Bacteria</taxon>
        <taxon>Bacillati</taxon>
        <taxon>Bacillota</taxon>
        <taxon>Clostridia</taxon>
        <taxon>Eubacteriales</taxon>
        <taxon>Clostridiaceae</taxon>
        <taxon>Clostridium</taxon>
    </lineage>
</organism>
<evidence type="ECO:0000313" key="7">
    <source>
        <dbReference type="Proteomes" id="UP000474042"/>
    </source>
</evidence>
<dbReference type="EMBL" id="BKBC01000007">
    <property type="protein sequence ID" value="GEQ20232.1"/>
    <property type="molecule type" value="Genomic_DNA"/>
</dbReference>